<dbReference type="InterPro" id="IPR002109">
    <property type="entry name" value="Glutaredoxin"/>
</dbReference>
<evidence type="ECO:0000259" key="1">
    <source>
        <dbReference type="Pfam" id="PF00462"/>
    </source>
</evidence>
<dbReference type="RefSeq" id="WP_011723458.1">
    <property type="nucleotide sequence ID" value="NC_008595.1"/>
</dbReference>
<dbReference type="Pfam" id="PF00462">
    <property type="entry name" value="Glutaredoxin"/>
    <property type="match status" value="1"/>
</dbReference>
<accession>A0A0H2ZUE6</accession>
<reference evidence="2 3" key="1">
    <citation type="submission" date="2006-10" db="EMBL/GenBank/DDBJ databases">
        <authorList>
            <person name="Fleischmann R.D."/>
            <person name="Dodson R.J."/>
            <person name="Haft D.H."/>
            <person name="Merkel J.S."/>
            <person name="Nelson W.C."/>
            <person name="Fraser C.M."/>
        </authorList>
    </citation>
    <scope>NUCLEOTIDE SEQUENCE [LARGE SCALE GENOMIC DNA]</scope>
    <source>
        <strain evidence="2 3">104</strain>
    </source>
</reference>
<dbReference type="PROSITE" id="PS51354">
    <property type="entry name" value="GLUTAREDOXIN_2"/>
    <property type="match status" value="1"/>
</dbReference>
<protein>
    <submittedName>
        <fullName evidence="2">Glutaredoxin</fullName>
    </submittedName>
</protein>
<evidence type="ECO:0000313" key="2">
    <source>
        <dbReference type="EMBL" id="ABK65393.1"/>
    </source>
</evidence>
<dbReference type="CDD" id="cd02976">
    <property type="entry name" value="NrdH"/>
    <property type="match status" value="1"/>
</dbReference>
<proteinExistence type="predicted"/>
<organism evidence="2 3">
    <name type="scientific">Mycobacterium avium (strain 104)</name>
    <dbReference type="NCBI Taxonomy" id="243243"/>
    <lineage>
        <taxon>Bacteria</taxon>
        <taxon>Bacillati</taxon>
        <taxon>Actinomycetota</taxon>
        <taxon>Actinomycetes</taxon>
        <taxon>Mycobacteriales</taxon>
        <taxon>Mycobacteriaceae</taxon>
        <taxon>Mycobacterium</taxon>
        <taxon>Mycobacterium avium complex (MAC)</taxon>
    </lineage>
</organism>
<gene>
    <name evidence="2" type="ordered locus">MAV_0288</name>
</gene>
<dbReference type="KEGG" id="mav:MAV_0288"/>
<sequence length="88" mass="9660">MTITLYTQPGCGGCIFAAKDLTKAGVPFTERNVRADPDAADMVHRLYQEHRDPGVVPETPVIVIDDEVFFGAVELHAYLRELGRESAA</sequence>
<feature type="domain" description="Glutaredoxin" evidence="1">
    <location>
        <begin position="3"/>
        <end position="68"/>
    </location>
</feature>
<dbReference type="Gene3D" id="3.40.30.10">
    <property type="entry name" value="Glutaredoxin"/>
    <property type="match status" value="1"/>
</dbReference>
<evidence type="ECO:0000313" key="3">
    <source>
        <dbReference type="Proteomes" id="UP000001574"/>
    </source>
</evidence>
<dbReference type="InterPro" id="IPR036249">
    <property type="entry name" value="Thioredoxin-like_sf"/>
</dbReference>
<dbReference type="EMBL" id="CP000479">
    <property type="protein sequence ID" value="ABK65393.1"/>
    <property type="molecule type" value="Genomic_DNA"/>
</dbReference>
<name>A0A0H2ZUE6_MYCA1</name>
<dbReference type="Proteomes" id="UP000001574">
    <property type="component" value="Chromosome"/>
</dbReference>
<dbReference type="AlphaFoldDB" id="A0A0H2ZUE6"/>
<dbReference type="SUPFAM" id="SSF52833">
    <property type="entry name" value="Thioredoxin-like"/>
    <property type="match status" value="1"/>
</dbReference>
<dbReference type="HOGENOM" id="CLU_2465690_0_0_11"/>